<organism evidence="9 10">
    <name type="scientific">Galdieria partita</name>
    <dbReference type="NCBI Taxonomy" id="83374"/>
    <lineage>
        <taxon>Eukaryota</taxon>
        <taxon>Rhodophyta</taxon>
        <taxon>Bangiophyceae</taxon>
        <taxon>Galdieriales</taxon>
        <taxon>Galdieriaceae</taxon>
        <taxon>Galdieria</taxon>
    </lineage>
</organism>
<dbReference type="Gene3D" id="6.10.250.540">
    <property type="match status" value="1"/>
</dbReference>
<comment type="similarity">
    <text evidence="1 5">Belongs to the E2F/DP family.</text>
</comment>
<dbReference type="InterPro" id="IPR003316">
    <property type="entry name" value="E2F_WHTH_DNA-bd_dom"/>
</dbReference>
<dbReference type="GO" id="GO:0046983">
    <property type="term" value="F:protein dimerization activity"/>
    <property type="evidence" value="ECO:0007669"/>
    <property type="project" value="InterPro"/>
</dbReference>
<dbReference type="SUPFAM" id="SSF46785">
    <property type="entry name" value="Winged helix' DNA-binding domain"/>
    <property type="match status" value="1"/>
</dbReference>
<evidence type="ECO:0000256" key="6">
    <source>
        <dbReference type="SAM" id="Coils"/>
    </source>
</evidence>
<dbReference type="SUPFAM" id="SSF144074">
    <property type="entry name" value="E2F-DP heterodimerization region"/>
    <property type="match status" value="1"/>
</dbReference>
<dbReference type="Pfam" id="PF16421">
    <property type="entry name" value="E2F_CC-MB"/>
    <property type="match status" value="1"/>
</dbReference>
<evidence type="ECO:0000313" key="10">
    <source>
        <dbReference type="Proteomes" id="UP001061958"/>
    </source>
</evidence>
<dbReference type="GO" id="GO:0090575">
    <property type="term" value="C:RNA polymerase II transcription regulator complex"/>
    <property type="evidence" value="ECO:0007669"/>
    <property type="project" value="TreeGrafter"/>
</dbReference>
<reference evidence="9" key="2">
    <citation type="submission" date="2022-01" db="EMBL/GenBank/DDBJ databases">
        <authorList>
            <person name="Hirooka S."/>
            <person name="Miyagishima S.Y."/>
        </authorList>
    </citation>
    <scope>NUCLEOTIDE SEQUENCE</scope>
    <source>
        <strain evidence="9">NBRC 102759</strain>
    </source>
</reference>
<feature type="compositionally biased region" description="Polar residues" evidence="7">
    <location>
        <begin position="119"/>
        <end position="132"/>
    </location>
</feature>
<dbReference type="PANTHER" id="PTHR12081">
    <property type="entry name" value="TRANSCRIPTION FACTOR E2F"/>
    <property type="match status" value="1"/>
</dbReference>
<evidence type="ECO:0000256" key="3">
    <source>
        <dbReference type="ARBA" id="ARBA00023125"/>
    </source>
</evidence>
<dbReference type="FunFam" id="1.10.10.10:FF:000008">
    <property type="entry name" value="E2F transcription factor 1"/>
    <property type="match status" value="1"/>
</dbReference>
<proteinExistence type="inferred from homology"/>
<evidence type="ECO:0000256" key="4">
    <source>
        <dbReference type="ARBA" id="ARBA00023163"/>
    </source>
</evidence>
<name>A0A9C7Q3H8_9RHOD</name>
<protein>
    <recommendedName>
        <fullName evidence="8">E2F/DP family winged-helix DNA-binding domain-containing protein</fullName>
    </recommendedName>
</protein>
<dbReference type="Gene3D" id="1.10.10.10">
    <property type="entry name" value="Winged helix-like DNA-binding domain superfamily/Winged helix DNA-binding domain"/>
    <property type="match status" value="1"/>
</dbReference>
<feature type="region of interest" description="Disordered" evidence="7">
    <location>
        <begin position="1"/>
        <end position="40"/>
    </location>
</feature>
<dbReference type="InterPro" id="IPR036388">
    <property type="entry name" value="WH-like_DNA-bd_sf"/>
</dbReference>
<dbReference type="InterPro" id="IPR036390">
    <property type="entry name" value="WH_DNA-bd_sf"/>
</dbReference>
<evidence type="ECO:0000259" key="8">
    <source>
        <dbReference type="SMART" id="SM01372"/>
    </source>
</evidence>
<dbReference type="PANTHER" id="PTHR12081:SF18">
    <property type="entry name" value="TRANSCRIPTION FACTOR E2F2-RELATED"/>
    <property type="match status" value="1"/>
</dbReference>
<evidence type="ECO:0000256" key="1">
    <source>
        <dbReference type="ARBA" id="ARBA00010940"/>
    </source>
</evidence>
<keyword evidence="3 5" id="KW-0238">DNA-binding</keyword>
<gene>
    <name evidence="9" type="ORF">GpartN1_g7322.t1</name>
</gene>
<dbReference type="Proteomes" id="UP001061958">
    <property type="component" value="Unassembled WGS sequence"/>
</dbReference>
<comment type="caution">
    <text evidence="9">The sequence shown here is derived from an EMBL/GenBank/DDBJ whole genome shotgun (WGS) entry which is preliminary data.</text>
</comment>
<dbReference type="InterPro" id="IPR015633">
    <property type="entry name" value="E2F"/>
</dbReference>
<keyword evidence="4 5" id="KW-0804">Transcription</keyword>
<dbReference type="GO" id="GO:0000978">
    <property type="term" value="F:RNA polymerase II cis-regulatory region sequence-specific DNA binding"/>
    <property type="evidence" value="ECO:0007669"/>
    <property type="project" value="InterPro"/>
</dbReference>
<accession>A0A9C7Q3H8</accession>
<dbReference type="Pfam" id="PF02319">
    <property type="entry name" value="WHD_E2F_TDP"/>
    <property type="match status" value="1"/>
</dbReference>
<dbReference type="SMART" id="SM01372">
    <property type="entry name" value="E2F_TDP"/>
    <property type="match status" value="1"/>
</dbReference>
<evidence type="ECO:0000256" key="7">
    <source>
        <dbReference type="SAM" id="MobiDB-lite"/>
    </source>
</evidence>
<dbReference type="InterPro" id="IPR032198">
    <property type="entry name" value="E2F_CC-MB"/>
</dbReference>
<keyword evidence="6" id="KW-0175">Coiled coil</keyword>
<reference evidence="9" key="1">
    <citation type="journal article" date="2022" name="Proc. Natl. Acad. Sci. U.S.A.">
        <title>Life cycle and functional genomics of the unicellular red alga Galdieria for elucidating algal and plant evolution and industrial use.</title>
        <authorList>
            <person name="Hirooka S."/>
            <person name="Itabashi T."/>
            <person name="Ichinose T.M."/>
            <person name="Onuma R."/>
            <person name="Fujiwara T."/>
            <person name="Yamashita S."/>
            <person name="Jong L.W."/>
            <person name="Tomita R."/>
            <person name="Iwane A.H."/>
            <person name="Miyagishima S.Y."/>
        </authorList>
    </citation>
    <scope>NUCLEOTIDE SEQUENCE</scope>
    <source>
        <strain evidence="9">NBRC 102759</strain>
    </source>
</reference>
<dbReference type="OrthoDB" id="1743261at2759"/>
<feature type="domain" description="E2F/DP family winged-helix DNA-binding" evidence="8">
    <location>
        <begin position="138"/>
        <end position="203"/>
    </location>
</feature>
<dbReference type="AlphaFoldDB" id="A0A9C7Q3H8"/>
<keyword evidence="5" id="KW-0539">Nucleus</keyword>
<dbReference type="GO" id="GO:0000981">
    <property type="term" value="F:DNA-binding transcription factor activity, RNA polymerase II-specific"/>
    <property type="evidence" value="ECO:0007669"/>
    <property type="project" value="TreeGrafter"/>
</dbReference>
<keyword evidence="2 5" id="KW-0805">Transcription regulation</keyword>
<evidence type="ECO:0000256" key="5">
    <source>
        <dbReference type="RuleBase" id="RU003796"/>
    </source>
</evidence>
<comment type="subcellular location">
    <subcellularLocation>
        <location evidence="5">Nucleus</location>
    </subcellularLocation>
</comment>
<feature type="coiled-coil region" evidence="6">
    <location>
        <begin position="216"/>
        <end position="246"/>
    </location>
</feature>
<dbReference type="InterPro" id="IPR037241">
    <property type="entry name" value="E2F-DP_heterodim"/>
</dbReference>
<keyword evidence="10" id="KW-1185">Reference proteome</keyword>
<evidence type="ECO:0000256" key="2">
    <source>
        <dbReference type="ARBA" id="ARBA00023015"/>
    </source>
</evidence>
<dbReference type="EMBL" id="BQMJ01000070">
    <property type="protein sequence ID" value="GJQ15531.1"/>
    <property type="molecule type" value="Genomic_DNA"/>
</dbReference>
<feature type="region of interest" description="Disordered" evidence="7">
    <location>
        <begin position="324"/>
        <end position="355"/>
    </location>
</feature>
<dbReference type="CDD" id="cd14660">
    <property type="entry name" value="E2F_DD"/>
    <property type="match status" value="1"/>
</dbReference>
<sequence>MQQKKNKQLAEGNRSVRRSKRGSSYLEEEENPVLTSQTVNENNTFGLEETHMAPLAMTANFLREEQTINYNQSVDALLENVHSTSPSSNPDTASNSLPRLYWDFMEDFPPSKGMFQDYSPESSFNASQTTQRRSNHGRYDNSLGFLTKKFIELIQNSEDGAIDLNEITRQLNVQKRRIYDITNVLEGIGVIEKKEKNIIVWKRQEVEENPASMQYKDSIVEQLKQLSEEENALDKAITDTQNALRELVCSQKELAYVTVSDIRSIPSLQGDTLIAIRAPPGTELEVPDPEEGMPPGQKRFQIFLKSSGGPIDCSLVESVEDSYPSFADSQDSSHHRTPQHVYGRDSQSRQPFLDDVGNLVMGPEVYSSQEGDYYTDSHPSHSGQVLRLFPPSPVDVDYLLDFDKDYGIADLYQGNDEI</sequence>
<feature type="region of interest" description="Disordered" evidence="7">
    <location>
        <begin position="115"/>
        <end position="138"/>
    </location>
</feature>
<evidence type="ECO:0000313" key="9">
    <source>
        <dbReference type="EMBL" id="GJQ15531.1"/>
    </source>
</evidence>